<dbReference type="GO" id="GO:0016740">
    <property type="term" value="F:transferase activity"/>
    <property type="evidence" value="ECO:0007669"/>
    <property type="project" value="UniProtKB-KW"/>
</dbReference>
<dbReference type="RefSeq" id="WP_149840517.1">
    <property type="nucleotide sequence ID" value="NZ_VUOC01000004.1"/>
</dbReference>
<dbReference type="Pfam" id="PF04439">
    <property type="entry name" value="Adenyl_transf"/>
    <property type="match status" value="1"/>
</dbReference>
<sequence>MIQQDFADKVTALLKNDDRVIGLAAAGSWITNEIDIFSDLDLVLITKEKVAGQRQQMMDYAQSFGQLLSAFTGEHVGEPRLLICLYDNPLLHVDIKFLTLPEFHERVENPVLLLDKDQQLSGVIDSTTAVWPAPGYQWLEDRFWTWVHYISGKIGRGEYFEALDGLGFIRARVLSPLLQIKNGQQPRALRKVEQTLPRKDLDNLVGTMADYDPSSIMDALKHSVRLYRYLREQLFTADIVLQAATEKRSLEYLQEICAQLPAED</sequence>
<evidence type="ECO:0000313" key="1">
    <source>
        <dbReference type="EMBL" id="KAA2239338.1"/>
    </source>
</evidence>
<dbReference type="InterPro" id="IPR043519">
    <property type="entry name" value="NT_sf"/>
</dbReference>
<dbReference type="AlphaFoldDB" id="A0A5B2VKV9"/>
<evidence type="ECO:0000313" key="2">
    <source>
        <dbReference type="Proteomes" id="UP000324611"/>
    </source>
</evidence>
<reference evidence="1 2" key="1">
    <citation type="submission" date="2019-09" db="EMBL/GenBank/DDBJ databases">
        <title>Chitinophaga ginsengihumi sp. nov., isolated from soil of ginseng rhizosphere.</title>
        <authorList>
            <person name="Lee J."/>
        </authorList>
    </citation>
    <scope>NUCLEOTIDE SEQUENCE [LARGE SCALE GENOMIC DNA]</scope>
    <source>
        <strain evidence="1 2">BN140078</strain>
    </source>
</reference>
<dbReference type="Gene3D" id="1.20.120.330">
    <property type="entry name" value="Nucleotidyltransferases domain 2"/>
    <property type="match status" value="1"/>
</dbReference>
<dbReference type="Proteomes" id="UP000324611">
    <property type="component" value="Unassembled WGS sequence"/>
</dbReference>
<accession>A0A5B2VKV9</accession>
<dbReference type="EMBL" id="VUOC01000004">
    <property type="protein sequence ID" value="KAA2239338.1"/>
    <property type="molecule type" value="Genomic_DNA"/>
</dbReference>
<reference evidence="1 2" key="2">
    <citation type="submission" date="2019-09" db="EMBL/GenBank/DDBJ databases">
        <authorList>
            <person name="Jin C."/>
        </authorList>
    </citation>
    <scope>NUCLEOTIDE SEQUENCE [LARGE SCALE GENOMIC DNA]</scope>
    <source>
        <strain evidence="1 2">BN140078</strain>
    </source>
</reference>
<organism evidence="1 2">
    <name type="scientific">Chitinophaga agrisoli</name>
    <dbReference type="NCBI Taxonomy" id="2607653"/>
    <lineage>
        <taxon>Bacteria</taxon>
        <taxon>Pseudomonadati</taxon>
        <taxon>Bacteroidota</taxon>
        <taxon>Chitinophagia</taxon>
        <taxon>Chitinophagales</taxon>
        <taxon>Chitinophagaceae</taxon>
        <taxon>Chitinophaga</taxon>
    </lineage>
</organism>
<keyword evidence="2" id="KW-1185">Reference proteome</keyword>
<dbReference type="Gene3D" id="3.30.460.10">
    <property type="entry name" value="Beta Polymerase, domain 2"/>
    <property type="match status" value="1"/>
</dbReference>
<dbReference type="InterPro" id="IPR007530">
    <property type="entry name" value="Aminoglycoside_adenylylTfrase"/>
</dbReference>
<dbReference type="SUPFAM" id="SSF81301">
    <property type="entry name" value="Nucleotidyltransferase"/>
    <property type="match status" value="1"/>
</dbReference>
<keyword evidence="1" id="KW-0808">Transferase</keyword>
<name>A0A5B2VKV9_9BACT</name>
<proteinExistence type="predicted"/>
<gene>
    <name evidence="1" type="ORF">F0L74_24345</name>
</gene>
<comment type="caution">
    <text evidence="1">The sequence shown here is derived from an EMBL/GenBank/DDBJ whole genome shotgun (WGS) entry which is preliminary data.</text>
</comment>
<protein>
    <submittedName>
        <fullName evidence="1">Nucleotidyltransferase domain-containing protein</fullName>
    </submittedName>
</protein>